<evidence type="ECO:0000313" key="7">
    <source>
        <dbReference type="Proteomes" id="UP000018545"/>
    </source>
</evidence>
<organism evidence="6 7">
    <name type="scientific">Cronobacter malonaticus</name>
    <dbReference type="NCBI Taxonomy" id="413503"/>
    <lineage>
        <taxon>Bacteria</taxon>
        <taxon>Pseudomonadati</taxon>
        <taxon>Pseudomonadota</taxon>
        <taxon>Gammaproteobacteria</taxon>
        <taxon>Enterobacterales</taxon>
        <taxon>Enterobacteriaceae</taxon>
        <taxon>Cronobacter</taxon>
    </lineage>
</organism>
<dbReference type="FunFam" id="1.10.10.10:FF:000001">
    <property type="entry name" value="LysR family transcriptional regulator"/>
    <property type="match status" value="1"/>
</dbReference>
<dbReference type="InterPro" id="IPR000847">
    <property type="entry name" value="LysR_HTH_N"/>
</dbReference>
<dbReference type="Gene3D" id="1.10.10.10">
    <property type="entry name" value="Winged helix-like DNA-binding domain superfamily/Winged helix DNA-binding domain"/>
    <property type="match status" value="1"/>
</dbReference>
<evidence type="ECO:0000313" key="6">
    <source>
        <dbReference type="EMBL" id="AHB70637.1"/>
    </source>
</evidence>
<dbReference type="InterPro" id="IPR005119">
    <property type="entry name" value="LysR_subst-bd"/>
</dbReference>
<keyword evidence="3" id="KW-0238">DNA-binding</keyword>
<dbReference type="InterPro" id="IPR036390">
    <property type="entry name" value="WH_DNA-bd_sf"/>
</dbReference>
<gene>
    <name evidence="6" type="ORF">P262_03187</name>
</gene>
<dbReference type="Proteomes" id="UP000018545">
    <property type="component" value="Chromosome"/>
</dbReference>
<dbReference type="PROSITE" id="PS50931">
    <property type="entry name" value="HTH_LYSR"/>
    <property type="match status" value="1"/>
</dbReference>
<evidence type="ECO:0000256" key="3">
    <source>
        <dbReference type="ARBA" id="ARBA00023125"/>
    </source>
</evidence>
<dbReference type="PANTHER" id="PTHR30537">
    <property type="entry name" value="HTH-TYPE TRANSCRIPTIONAL REGULATOR"/>
    <property type="match status" value="1"/>
</dbReference>
<dbReference type="KEGG" id="csi:P262_03187"/>
<sequence>MTFRHGLAHKERVFMRRKIPGSASLQAFEAAARHGNFARAAEELALTESAISRQIARLEALLDCKLFDRTGSRVRLNPTGARYAVRVRETLARLDMDAQYIRGIPEGGQHLELAALPTFTSRWLIPRLGGFRERHPDITLNIAARTEPFILSGSGFDAALHFDHPAWAGMRVTRLFEERLLPVCHPALLTTGNLNTLPRIHRRQNPQAWQEWANETSTALENPAQGVRYDLHEMAIAAALAGQGVALVPRRYVEDELARGALVAPWPEAVSLSKTFCLIKPAESGMNDPALAAFEQWLLDVMAEQETHP</sequence>
<dbReference type="Pfam" id="PF00126">
    <property type="entry name" value="HTH_1"/>
    <property type="match status" value="1"/>
</dbReference>
<evidence type="ECO:0000256" key="1">
    <source>
        <dbReference type="ARBA" id="ARBA00009437"/>
    </source>
</evidence>
<dbReference type="GO" id="GO:0043565">
    <property type="term" value="F:sequence-specific DNA binding"/>
    <property type="evidence" value="ECO:0007669"/>
    <property type="project" value="TreeGrafter"/>
</dbReference>
<keyword evidence="2" id="KW-0805">Transcription regulation</keyword>
<proteinExistence type="inferred from homology"/>
<dbReference type="Gene3D" id="3.40.190.10">
    <property type="entry name" value="Periplasmic binding protein-like II"/>
    <property type="match status" value="2"/>
</dbReference>
<dbReference type="PATRIC" id="fig|1401659.3.peg.2250"/>
<feature type="domain" description="HTH lysR-type" evidence="5">
    <location>
        <begin position="20"/>
        <end position="77"/>
    </location>
</feature>
<dbReference type="GO" id="GO:0003700">
    <property type="term" value="F:DNA-binding transcription factor activity"/>
    <property type="evidence" value="ECO:0007669"/>
    <property type="project" value="InterPro"/>
</dbReference>
<name>V5U0G4_9ENTR</name>
<dbReference type="EMBL" id="CP006731">
    <property type="protein sequence ID" value="AHB70637.1"/>
    <property type="molecule type" value="Genomic_DNA"/>
</dbReference>
<dbReference type="GO" id="GO:0006351">
    <property type="term" value="P:DNA-templated transcription"/>
    <property type="evidence" value="ECO:0007669"/>
    <property type="project" value="TreeGrafter"/>
</dbReference>
<comment type="similarity">
    <text evidence="1">Belongs to the LysR transcriptional regulatory family.</text>
</comment>
<protein>
    <recommendedName>
        <fullName evidence="5">HTH lysR-type domain-containing protein</fullName>
    </recommendedName>
</protein>
<dbReference type="SUPFAM" id="SSF46785">
    <property type="entry name" value="Winged helix' DNA-binding domain"/>
    <property type="match status" value="1"/>
</dbReference>
<evidence type="ECO:0000256" key="4">
    <source>
        <dbReference type="ARBA" id="ARBA00023163"/>
    </source>
</evidence>
<accession>V5U0G4</accession>
<evidence type="ECO:0000256" key="2">
    <source>
        <dbReference type="ARBA" id="ARBA00023015"/>
    </source>
</evidence>
<dbReference type="SUPFAM" id="SSF53850">
    <property type="entry name" value="Periplasmic binding protein-like II"/>
    <property type="match status" value="1"/>
</dbReference>
<dbReference type="HOGENOM" id="CLU_039613_37_1_6"/>
<evidence type="ECO:0000259" key="5">
    <source>
        <dbReference type="PROSITE" id="PS50931"/>
    </source>
</evidence>
<reference evidence="6 7" key="1">
    <citation type="journal article" date="2014" name="Genome Announc.">
        <title>Complete Genome Sequence of Cronobacter sakazakii Strain CMCC 45402.</title>
        <authorList>
            <person name="Zhao Z."/>
            <person name="Wang L."/>
            <person name="Wang B."/>
            <person name="Liang H."/>
            <person name="Ye Q."/>
            <person name="Zeng M."/>
        </authorList>
    </citation>
    <scope>NUCLEOTIDE SEQUENCE [LARGE SCALE GENOMIC DNA]</scope>
    <source>
        <strain evidence="7">45402</strain>
    </source>
</reference>
<dbReference type="InterPro" id="IPR058163">
    <property type="entry name" value="LysR-type_TF_proteobact-type"/>
</dbReference>
<dbReference type="AlphaFoldDB" id="V5U0G4"/>
<keyword evidence="4" id="KW-0804">Transcription</keyword>
<dbReference type="InterPro" id="IPR036388">
    <property type="entry name" value="WH-like_DNA-bd_sf"/>
</dbReference>
<dbReference type="PANTHER" id="PTHR30537:SF26">
    <property type="entry name" value="GLYCINE CLEAVAGE SYSTEM TRANSCRIPTIONAL ACTIVATOR"/>
    <property type="match status" value="1"/>
</dbReference>
<dbReference type="Pfam" id="PF03466">
    <property type="entry name" value="LysR_substrate"/>
    <property type="match status" value="1"/>
</dbReference>
<dbReference type="PRINTS" id="PR00039">
    <property type="entry name" value="HTHLYSR"/>
</dbReference>